<dbReference type="PROSITE" id="PS00018">
    <property type="entry name" value="EF_HAND_1"/>
    <property type="match status" value="2"/>
</dbReference>
<keyword evidence="6" id="KW-0963">Cytoplasm</keyword>
<dbReference type="GO" id="GO:0070062">
    <property type="term" value="C:extracellular exosome"/>
    <property type="evidence" value="ECO:0007669"/>
    <property type="project" value="TreeGrafter"/>
</dbReference>
<feature type="signal peptide" evidence="18">
    <location>
        <begin position="1"/>
        <end position="23"/>
    </location>
</feature>
<organism evidence="20 22">
    <name type="scientific">Macrostomum lignano</name>
    <dbReference type="NCBI Taxonomy" id="282301"/>
    <lineage>
        <taxon>Eukaryota</taxon>
        <taxon>Metazoa</taxon>
        <taxon>Spiralia</taxon>
        <taxon>Lophotrochozoa</taxon>
        <taxon>Platyhelminthes</taxon>
        <taxon>Rhabditophora</taxon>
        <taxon>Macrostomorpha</taxon>
        <taxon>Macrostomida</taxon>
        <taxon>Macrostomidae</taxon>
        <taxon>Macrostomum</taxon>
    </lineage>
</organism>
<evidence type="ECO:0000256" key="15">
    <source>
        <dbReference type="ARBA" id="ARBA00023136"/>
    </source>
</evidence>
<feature type="domain" description="EF-hand" evidence="19">
    <location>
        <begin position="299"/>
        <end position="334"/>
    </location>
</feature>
<dbReference type="EMBL" id="NIVC01002387">
    <property type="protein sequence ID" value="PAA58329.1"/>
    <property type="molecule type" value="Genomic_DNA"/>
</dbReference>
<feature type="region of interest" description="Disordered" evidence="17">
    <location>
        <begin position="200"/>
        <end position="242"/>
    </location>
</feature>
<comment type="similarity">
    <text evidence="5">Belongs to the nucleobindin family.</text>
</comment>
<evidence type="ECO:0000256" key="3">
    <source>
        <dbReference type="ARBA" id="ARBA00004555"/>
    </source>
</evidence>
<evidence type="ECO:0000259" key="19">
    <source>
        <dbReference type="PROSITE" id="PS50222"/>
    </source>
</evidence>
<dbReference type="OrthoDB" id="5982823at2759"/>
<reference evidence="20 22" key="1">
    <citation type="submission" date="2017-06" db="EMBL/GenBank/DDBJ databases">
        <title>A platform for efficient transgenesis in Macrostomum lignano, a flatworm model organism for stem cell research.</title>
        <authorList>
            <person name="Berezikov E."/>
        </authorList>
    </citation>
    <scope>NUCLEOTIDE SEQUENCE [LARGE SCALE GENOMIC DNA]</scope>
    <source>
        <strain evidence="20">DV1</strain>
        <tissue evidence="20">Whole organism</tissue>
    </source>
</reference>
<keyword evidence="10 18" id="KW-0732">Signal</keyword>
<evidence type="ECO:0000256" key="5">
    <source>
        <dbReference type="ARBA" id="ARBA00008063"/>
    </source>
</evidence>
<dbReference type="InterPro" id="IPR040250">
    <property type="entry name" value="Nucleobindin"/>
</dbReference>
<dbReference type="GO" id="GO:0016020">
    <property type="term" value="C:membrane"/>
    <property type="evidence" value="ECO:0007669"/>
    <property type="project" value="UniProtKB-SubCell"/>
</dbReference>
<keyword evidence="7" id="KW-0964">Secreted</keyword>
<dbReference type="SUPFAM" id="SSF47473">
    <property type="entry name" value="EF-hand"/>
    <property type="match status" value="1"/>
</dbReference>
<sequence length="380" mass="45044">LEMTPSIKLFLISAFLLISCTHSVPVSKEEKKAESERLPDNVLPDVSYRQYLSEVISAMESDKEFANRLRSMNDSDEMANQLEFASHSVRNRLDEIKRQEVERLNELEKALEDKLALKANPGKASRAKFRFGLQSLDEATIKRAHLDHSNPHTFEIADLQKLINQVTQDIDQVDQAREAEYKRYEMGKEHSRRARLRRIKDKKAREAAEQQMRAERERHRRHERVHQPGSREQLKEAWEKGDRMDRDSFDPKAFFMLHDINGDGHMDVNEIEALFWKELDKVYSKENDTTVDRVERQHEMERMRRAVLMRLDKNKDRMVSWEEFNAWISSQEANKDEEWKTAEESDEDKPFNEEELRQFEEQYNREHPDEGIDNSQQTGP</sequence>
<keyword evidence="8" id="KW-0597">Phosphoprotein</keyword>
<keyword evidence="12" id="KW-0106">Calcium</keyword>
<dbReference type="InterPro" id="IPR018247">
    <property type="entry name" value="EF_Hand_1_Ca_BS"/>
</dbReference>
<keyword evidence="11" id="KW-0677">Repeat</keyword>
<protein>
    <recommendedName>
        <fullName evidence="19">EF-hand domain-containing protein</fullName>
    </recommendedName>
</protein>
<keyword evidence="16" id="KW-0175">Coiled coil</keyword>
<gene>
    <name evidence="21" type="ORF">BOX15_Mlig034413g1</name>
    <name evidence="20" type="ORF">BOX15_Mlig034413g3</name>
</gene>
<dbReference type="AlphaFoldDB" id="A0A267DJS5"/>
<keyword evidence="9" id="KW-0344">Guanine-nucleotide releasing factor</keyword>
<feature type="compositionally biased region" description="Basic and acidic residues" evidence="17">
    <location>
        <begin position="203"/>
        <end position="217"/>
    </location>
</feature>
<evidence type="ECO:0000256" key="12">
    <source>
        <dbReference type="ARBA" id="ARBA00022837"/>
    </source>
</evidence>
<dbReference type="GO" id="GO:0005794">
    <property type="term" value="C:Golgi apparatus"/>
    <property type="evidence" value="ECO:0007669"/>
    <property type="project" value="UniProtKB-SubCell"/>
</dbReference>
<evidence type="ECO:0000256" key="1">
    <source>
        <dbReference type="ARBA" id="ARBA00004170"/>
    </source>
</evidence>
<evidence type="ECO:0000256" key="9">
    <source>
        <dbReference type="ARBA" id="ARBA00022658"/>
    </source>
</evidence>
<evidence type="ECO:0000256" key="17">
    <source>
        <dbReference type="SAM" id="MobiDB-lite"/>
    </source>
</evidence>
<keyword evidence="15" id="KW-0472">Membrane</keyword>
<dbReference type="GO" id="GO:0005793">
    <property type="term" value="C:endoplasmic reticulum-Golgi intermediate compartment"/>
    <property type="evidence" value="ECO:0007669"/>
    <property type="project" value="TreeGrafter"/>
</dbReference>
<feature type="non-terminal residue" evidence="20">
    <location>
        <position position="1"/>
    </location>
</feature>
<dbReference type="InterPro" id="IPR002048">
    <property type="entry name" value="EF_hand_dom"/>
</dbReference>
<dbReference type="EMBL" id="NIVC01004051">
    <property type="protein sequence ID" value="PAA48802.1"/>
    <property type="molecule type" value="Genomic_DNA"/>
</dbReference>
<evidence type="ECO:0000256" key="4">
    <source>
        <dbReference type="ARBA" id="ARBA00004613"/>
    </source>
</evidence>
<evidence type="ECO:0000256" key="6">
    <source>
        <dbReference type="ARBA" id="ARBA00022490"/>
    </source>
</evidence>
<keyword evidence="13" id="KW-0333">Golgi apparatus</keyword>
<evidence type="ECO:0000256" key="2">
    <source>
        <dbReference type="ARBA" id="ARBA00004496"/>
    </source>
</evidence>
<evidence type="ECO:0000256" key="14">
    <source>
        <dbReference type="ARBA" id="ARBA00023125"/>
    </source>
</evidence>
<feature type="chain" id="PRO_5011915931" description="EF-hand domain-containing protein" evidence="18">
    <location>
        <begin position="24"/>
        <end position="380"/>
    </location>
</feature>
<evidence type="ECO:0000256" key="7">
    <source>
        <dbReference type="ARBA" id="ARBA00022525"/>
    </source>
</evidence>
<dbReference type="Pfam" id="PF25434">
    <property type="entry name" value="NUCB1_N"/>
    <property type="match status" value="1"/>
</dbReference>
<evidence type="ECO:0000256" key="18">
    <source>
        <dbReference type="SAM" id="SignalP"/>
    </source>
</evidence>
<dbReference type="GO" id="GO:0005085">
    <property type="term" value="F:guanyl-nucleotide exchange factor activity"/>
    <property type="evidence" value="ECO:0007669"/>
    <property type="project" value="UniProtKB-KW"/>
</dbReference>
<evidence type="ECO:0000256" key="11">
    <source>
        <dbReference type="ARBA" id="ARBA00022737"/>
    </source>
</evidence>
<proteinExistence type="inferred from homology"/>
<name>A0A267DJS5_9PLAT</name>
<feature type="compositionally biased region" description="Basic and acidic residues" evidence="17">
    <location>
        <begin position="333"/>
        <end position="370"/>
    </location>
</feature>
<dbReference type="GO" id="GO:0005509">
    <property type="term" value="F:calcium ion binding"/>
    <property type="evidence" value="ECO:0007669"/>
    <property type="project" value="InterPro"/>
</dbReference>
<dbReference type="Proteomes" id="UP000215902">
    <property type="component" value="Unassembled WGS sequence"/>
</dbReference>
<keyword evidence="14" id="KW-0238">DNA-binding</keyword>
<evidence type="ECO:0000313" key="21">
    <source>
        <dbReference type="EMBL" id="PAA58329.1"/>
    </source>
</evidence>
<feature type="region of interest" description="Disordered" evidence="17">
    <location>
        <begin position="332"/>
        <end position="380"/>
    </location>
</feature>
<evidence type="ECO:0000256" key="8">
    <source>
        <dbReference type="ARBA" id="ARBA00022553"/>
    </source>
</evidence>
<comment type="subcellular location">
    <subcellularLocation>
        <location evidence="2">Cytoplasm</location>
    </subcellularLocation>
    <subcellularLocation>
        <location evidence="3">Golgi apparatus</location>
    </subcellularLocation>
    <subcellularLocation>
        <location evidence="1">Membrane</location>
        <topology evidence="1">Peripheral membrane protein</topology>
    </subcellularLocation>
    <subcellularLocation>
        <location evidence="4">Secreted</location>
    </subcellularLocation>
</comment>
<comment type="caution">
    <text evidence="20">The sequence shown here is derived from an EMBL/GenBank/DDBJ whole genome shotgun (WGS) entry which is preliminary data.</text>
</comment>
<evidence type="ECO:0000256" key="10">
    <source>
        <dbReference type="ARBA" id="ARBA00022729"/>
    </source>
</evidence>
<evidence type="ECO:0000313" key="20">
    <source>
        <dbReference type="EMBL" id="PAA48802.1"/>
    </source>
</evidence>
<evidence type="ECO:0000256" key="16">
    <source>
        <dbReference type="SAM" id="Coils"/>
    </source>
</evidence>
<dbReference type="InterPro" id="IPR011992">
    <property type="entry name" value="EF-hand-dom_pair"/>
</dbReference>
<keyword evidence="22" id="KW-1185">Reference proteome</keyword>
<dbReference type="GO" id="GO:0003677">
    <property type="term" value="F:DNA binding"/>
    <property type="evidence" value="ECO:0007669"/>
    <property type="project" value="UniProtKB-KW"/>
</dbReference>
<accession>A0A267DJS5</accession>
<dbReference type="PROSITE" id="PS50222">
    <property type="entry name" value="EF_HAND_2"/>
    <property type="match status" value="1"/>
</dbReference>
<feature type="compositionally biased region" description="Basic and acidic residues" evidence="17">
    <location>
        <begin position="232"/>
        <end position="242"/>
    </location>
</feature>
<dbReference type="InterPro" id="IPR057576">
    <property type="entry name" value="NUCB1_N"/>
</dbReference>
<dbReference type="PANTHER" id="PTHR19237">
    <property type="entry name" value="NUCLEOBINDIN"/>
    <property type="match status" value="1"/>
</dbReference>
<evidence type="ECO:0000313" key="22">
    <source>
        <dbReference type="Proteomes" id="UP000215902"/>
    </source>
</evidence>
<evidence type="ECO:0000256" key="13">
    <source>
        <dbReference type="ARBA" id="ARBA00023034"/>
    </source>
</evidence>
<feature type="coiled-coil region" evidence="16">
    <location>
        <begin position="90"/>
        <end position="117"/>
    </location>
</feature>
<dbReference type="PANTHER" id="PTHR19237:SF20">
    <property type="entry name" value="NUCLEOBINDIN 1"/>
    <property type="match status" value="1"/>
</dbReference>
<dbReference type="Gene3D" id="1.10.238.10">
    <property type="entry name" value="EF-hand"/>
    <property type="match status" value="1"/>
</dbReference>